<dbReference type="GO" id="GO:0005886">
    <property type="term" value="C:plasma membrane"/>
    <property type="evidence" value="ECO:0007669"/>
    <property type="project" value="UniProtKB-SubCell"/>
</dbReference>
<dbReference type="InterPro" id="IPR010899">
    <property type="entry name" value="UPF0344"/>
</dbReference>
<feature type="transmembrane region" description="Helical" evidence="5">
    <location>
        <begin position="93"/>
        <end position="117"/>
    </location>
</feature>
<feature type="transmembrane region" description="Helical" evidence="5">
    <location>
        <begin position="36"/>
        <end position="56"/>
    </location>
</feature>
<feature type="transmembrane region" description="Helical" evidence="5">
    <location>
        <begin position="62"/>
        <end position="81"/>
    </location>
</feature>
<dbReference type="AlphaFoldDB" id="A0A3Q9QXT3"/>
<dbReference type="KEGG" id="nmk:CHR53_08050"/>
<comment type="subcellular location">
    <subcellularLocation>
        <location evidence="5">Cell membrane</location>
        <topology evidence="5">Multi-pass membrane protein</topology>
    </subcellularLocation>
</comment>
<keyword evidence="4 5" id="KW-0472">Membrane</keyword>
<proteinExistence type="inferred from homology"/>
<dbReference type="HAMAP" id="MF_01536">
    <property type="entry name" value="UPF0344"/>
    <property type="match status" value="1"/>
</dbReference>
<evidence type="ECO:0000256" key="3">
    <source>
        <dbReference type="ARBA" id="ARBA00022989"/>
    </source>
</evidence>
<keyword evidence="2 5" id="KW-0812">Transmembrane</keyword>
<keyword evidence="3 5" id="KW-1133">Transmembrane helix</keyword>
<keyword evidence="7" id="KW-1185">Reference proteome</keyword>
<protein>
    <recommendedName>
        <fullName evidence="5">UPF0344 protein CHR53_08050</fullName>
    </recommendedName>
</protein>
<name>A0A3Q9QXT3_9BACI</name>
<keyword evidence="1 5" id="KW-1003">Cell membrane</keyword>
<reference evidence="6 7" key="1">
    <citation type="submission" date="2017-07" db="EMBL/GenBank/DDBJ databases">
        <title>The complete genome sequence of Bacillus mesonae strain H20-5, an efficient strain improving plant abiotic stress resistance.</title>
        <authorList>
            <person name="Kim S.Y."/>
            <person name="Song H."/>
            <person name="Sang M.K."/>
            <person name="Weon H.-Y."/>
            <person name="Song J."/>
        </authorList>
    </citation>
    <scope>NUCLEOTIDE SEQUENCE [LARGE SCALE GENOMIC DNA]</scope>
    <source>
        <strain evidence="6 7">H20-5</strain>
    </source>
</reference>
<evidence type="ECO:0000313" key="6">
    <source>
        <dbReference type="EMBL" id="AZU61215.1"/>
    </source>
</evidence>
<dbReference type="EMBL" id="CP022572">
    <property type="protein sequence ID" value="AZU61215.1"/>
    <property type="molecule type" value="Genomic_DNA"/>
</dbReference>
<gene>
    <name evidence="6" type="ORF">CHR53_08050</name>
</gene>
<evidence type="ECO:0000256" key="2">
    <source>
        <dbReference type="ARBA" id="ARBA00022692"/>
    </source>
</evidence>
<dbReference type="STRING" id="1193713.GCA_001636315_04050"/>
<evidence type="ECO:0000256" key="5">
    <source>
        <dbReference type="HAMAP-Rule" id="MF_01536"/>
    </source>
</evidence>
<evidence type="ECO:0000256" key="1">
    <source>
        <dbReference type="ARBA" id="ARBA00022475"/>
    </source>
</evidence>
<dbReference type="Proteomes" id="UP000282892">
    <property type="component" value="Chromosome"/>
</dbReference>
<dbReference type="RefSeq" id="WP_127486064.1">
    <property type="nucleotide sequence ID" value="NZ_CP022572.1"/>
</dbReference>
<sequence length="120" mass="13472">MIHGHVTAWALALILFIVALILQSGGKTKGAKIVQMILRVLYLVIIATGVGLLFMLTKISVMYILKAVVGLWIIGLFEMILGRAMNKRRTSVFWIQFVIAWALVLYLGFVELPMSIFHVK</sequence>
<comment type="similarity">
    <text evidence="5">Belongs to the UPF0344 family.</text>
</comment>
<organism evidence="6 7">
    <name type="scientific">Neobacillus mesonae</name>
    <dbReference type="NCBI Taxonomy" id="1193713"/>
    <lineage>
        <taxon>Bacteria</taxon>
        <taxon>Bacillati</taxon>
        <taxon>Bacillota</taxon>
        <taxon>Bacilli</taxon>
        <taxon>Bacillales</taxon>
        <taxon>Bacillaceae</taxon>
        <taxon>Neobacillus</taxon>
    </lineage>
</organism>
<evidence type="ECO:0000313" key="7">
    <source>
        <dbReference type="Proteomes" id="UP000282892"/>
    </source>
</evidence>
<dbReference type="OrthoDB" id="2365314at2"/>
<evidence type="ECO:0000256" key="4">
    <source>
        <dbReference type="ARBA" id="ARBA00023136"/>
    </source>
</evidence>
<feature type="transmembrane region" description="Helical" evidence="5">
    <location>
        <begin position="6"/>
        <end position="24"/>
    </location>
</feature>
<accession>A0A3Q9QXT3</accession>
<dbReference type="Pfam" id="PF07457">
    <property type="entry name" value="DUF1516"/>
    <property type="match status" value="1"/>
</dbReference>